<dbReference type="PANTHER" id="PTHR38590">
    <property type="entry name" value="BLL0828 PROTEIN"/>
    <property type="match status" value="1"/>
</dbReference>
<protein>
    <submittedName>
        <fullName evidence="3">Endonuclease DUF559, putative</fullName>
    </submittedName>
</protein>
<dbReference type="KEGG" id="geo:Geob_1673"/>
<dbReference type="Gene3D" id="3.40.960.10">
    <property type="entry name" value="VSR Endonuclease"/>
    <property type="match status" value="1"/>
</dbReference>
<keyword evidence="4" id="KW-1185">Reference proteome</keyword>
<accession>B9M650</accession>
<dbReference type="InterPro" id="IPR011335">
    <property type="entry name" value="Restrct_endonuc-II-like"/>
</dbReference>
<dbReference type="CDD" id="cd01038">
    <property type="entry name" value="Endonuclease_DUF559"/>
    <property type="match status" value="1"/>
</dbReference>
<gene>
    <name evidence="3" type="ordered locus">Geob_1673</name>
</gene>
<feature type="domain" description="DUF559" evidence="2">
    <location>
        <begin position="9"/>
        <end position="114"/>
    </location>
</feature>
<dbReference type="GO" id="GO:0004519">
    <property type="term" value="F:endonuclease activity"/>
    <property type="evidence" value="ECO:0007669"/>
    <property type="project" value="UniProtKB-KW"/>
</dbReference>
<dbReference type="RefSeq" id="WP_012646760.1">
    <property type="nucleotide sequence ID" value="NC_011979.1"/>
</dbReference>
<dbReference type="Proteomes" id="UP000007721">
    <property type="component" value="Chromosome"/>
</dbReference>
<dbReference type="OrthoDB" id="9798754at2"/>
<keyword evidence="3" id="KW-0378">Hydrolase</keyword>
<name>B9M650_GEODF</name>
<keyword evidence="3" id="KW-0540">Nuclease</keyword>
<dbReference type="STRING" id="316067.Geob_1673"/>
<keyword evidence="3" id="KW-0255">Endonuclease</keyword>
<dbReference type="InterPro" id="IPR047216">
    <property type="entry name" value="Endonuclease_DUF559_bact"/>
</dbReference>
<dbReference type="EMBL" id="CP001390">
    <property type="protein sequence ID" value="ACM20031.1"/>
    <property type="molecule type" value="Genomic_DNA"/>
</dbReference>
<evidence type="ECO:0000313" key="4">
    <source>
        <dbReference type="Proteomes" id="UP000007721"/>
    </source>
</evidence>
<dbReference type="PANTHER" id="PTHR38590:SF1">
    <property type="entry name" value="BLL0828 PROTEIN"/>
    <property type="match status" value="1"/>
</dbReference>
<reference evidence="3 4" key="1">
    <citation type="submission" date="2009-01" db="EMBL/GenBank/DDBJ databases">
        <title>Complete sequence of Geobacter sp. FRC-32.</title>
        <authorList>
            <consortium name="US DOE Joint Genome Institute"/>
            <person name="Lucas S."/>
            <person name="Copeland A."/>
            <person name="Lapidus A."/>
            <person name="Glavina del Rio T."/>
            <person name="Dalin E."/>
            <person name="Tice H."/>
            <person name="Bruce D."/>
            <person name="Goodwin L."/>
            <person name="Pitluck S."/>
            <person name="Saunders E."/>
            <person name="Brettin T."/>
            <person name="Detter J.C."/>
            <person name="Han C."/>
            <person name="Larimer F."/>
            <person name="Land M."/>
            <person name="Hauser L."/>
            <person name="Kyrpides N."/>
            <person name="Ovchinnikova G."/>
            <person name="Kostka J."/>
            <person name="Richardson P."/>
        </authorList>
    </citation>
    <scope>NUCLEOTIDE SEQUENCE [LARGE SCALE GENOMIC DNA]</scope>
    <source>
        <strain evidence="4">DSM 22248 / JCM 15807 / FRC-32</strain>
    </source>
</reference>
<dbReference type="AlphaFoldDB" id="B9M650"/>
<evidence type="ECO:0000256" key="1">
    <source>
        <dbReference type="SAM" id="MobiDB-lite"/>
    </source>
</evidence>
<evidence type="ECO:0000259" key="2">
    <source>
        <dbReference type="Pfam" id="PF04480"/>
    </source>
</evidence>
<feature type="region of interest" description="Disordered" evidence="1">
    <location>
        <begin position="118"/>
        <end position="137"/>
    </location>
</feature>
<dbReference type="Pfam" id="PF04480">
    <property type="entry name" value="DUF559"/>
    <property type="match status" value="1"/>
</dbReference>
<organism evidence="3 4">
    <name type="scientific">Geotalea daltonii (strain DSM 22248 / JCM 15807 / FRC-32)</name>
    <name type="common">Geobacter daltonii</name>
    <dbReference type="NCBI Taxonomy" id="316067"/>
    <lineage>
        <taxon>Bacteria</taxon>
        <taxon>Pseudomonadati</taxon>
        <taxon>Thermodesulfobacteriota</taxon>
        <taxon>Desulfuromonadia</taxon>
        <taxon>Geobacterales</taxon>
        <taxon>Geobacteraceae</taxon>
        <taxon>Geotalea</taxon>
    </lineage>
</organism>
<dbReference type="HOGENOM" id="CLU_107928_0_2_7"/>
<dbReference type="SUPFAM" id="SSF52980">
    <property type="entry name" value="Restriction endonuclease-like"/>
    <property type="match status" value="1"/>
</dbReference>
<proteinExistence type="predicted"/>
<evidence type="ECO:0000313" key="3">
    <source>
        <dbReference type="EMBL" id="ACM20031.1"/>
    </source>
</evidence>
<dbReference type="eggNOG" id="COG2852">
    <property type="taxonomic scope" value="Bacteria"/>
</dbReference>
<dbReference type="InterPro" id="IPR007569">
    <property type="entry name" value="DUF559"/>
</dbReference>
<sequence>MKIPEDILRCARDLRGAQTDAETLLWHLLRNRNFCGYKFRRQHPVGRYILDFFCREANLAIELDGGGHGDADQSEYDEQRTRELEGAGIKVLRFWNNDLLRKTETVLESIYGELQQRLPSPGASHHPLPEGEGKKKHSCPDCHFCQWCSDDRCRMCRGKGCGGKRKLSIAEQIALYDALNQKSSVEKKSG</sequence>